<organism evidence="13 14">
    <name type="scientific">Rubus argutus</name>
    <name type="common">Southern blackberry</name>
    <dbReference type="NCBI Taxonomy" id="59490"/>
    <lineage>
        <taxon>Eukaryota</taxon>
        <taxon>Viridiplantae</taxon>
        <taxon>Streptophyta</taxon>
        <taxon>Embryophyta</taxon>
        <taxon>Tracheophyta</taxon>
        <taxon>Spermatophyta</taxon>
        <taxon>Magnoliopsida</taxon>
        <taxon>eudicotyledons</taxon>
        <taxon>Gunneridae</taxon>
        <taxon>Pentapetalae</taxon>
        <taxon>rosids</taxon>
        <taxon>fabids</taxon>
        <taxon>Rosales</taxon>
        <taxon>Rosaceae</taxon>
        <taxon>Rosoideae</taxon>
        <taxon>Rosoideae incertae sedis</taxon>
        <taxon>Rubus</taxon>
    </lineage>
</organism>
<evidence type="ECO:0000256" key="1">
    <source>
        <dbReference type="ARBA" id="ARBA00004651"/>
    </source>
</evidence>
<feature type="transmembrane region" description="Helical" evidence="10">
    <location>
        <begin position="46"/>
        <end position="67"/>
    </location>
</feature>
<dbReference type="Proteomes" id="UP001457282">
    <property type="component" value="Unassembled WGS sequence"/>
</dbReference>
<evidence type="ECO:0000256" key="7">
    <source>
        <dbReference type="ARBA" id="ARBA00023136"/>
    </source>
</evidence>
<dbReference type="GO" id="GO:0071555">
    <property type="term" value="P:cell wall organization"/>
    <property type="evidence" value="ECO:0007669"/>
    <property type="project" value="UniProtKB-KW"/>
</dbReference>
<evidence type="ECO:0000256" key="4">
    <source>
        <dbReference type="ARBA" id="ARBA00022475"/>
    </source>
</evidence>
<dbReference type="InterPro" id="IPR006459">
    <property type="entry name" value="CASP/CASPL"/>
</dbReference>
<dbReference type="InterPro" id="IPR044173">
    <property type="entry name" value="CASPL"/>
</dbReference>
<evidence type="ECO:0000256" key="9">
    <source>
        <dbReference type="ARBA" id="ARBA00025302"/>
    </source>
</evidence>
<keyword evidence="6 10" id="KW-1133">Transmembrane helix</keyword>
<accession>A0AAW1XRB9</accession>
<comment type="function">
    <text evidence="9">Regulates membrane-cell wall junctions and localized cell wall deposition. Required for establishment of the Casparian strip membrane domain (CSD) and the subsequent formation of Casparian strips, a cell wall modification of the root endodermis that determines an apoplastic barrier between the intraorganismal apoplasm and the extraorganismal apoplasm and prevents lateral diffusion.</text>
</comment>
<dbReference type="PANTHER" id="PTHR36488">
    <property type="entry name" value="CASP-LIKE PROTEIN 1U1"/>
    <property type="match status" value="1"/>
</dbReference>
<feature type="transmembrane region" description="Helical" evidence="10">
    <location>
        <begin position="95"/>
        <end position="118"/>
    </location>
</feature>
<comment type="subunit">
    <text evidence="3 10">Homodimer and heterodimers.</text>
</comment>
<feature type="domain" description="Casparian strip membrane protein" evidence="12">
    <location>
        <begin position="45"/>
        <end position="193"/>
    </location>
</feature>
<dbReference type="NCBIfam" id="TIGR01569">
    <property type="entry name" value="A_tha_TIGR01569"/>
    <property type="match status" value="1"/>
</dbReference>
<evidence type="ECO:0000256" key="6">
    <source>
        <dbReference type="ARBA" id="ARBA00022989"/>
    </source>
</evidence>
<feature type="transmembrane region" description="Helical" evidence="10">
    <location>
        <begin position="183"/>
        <end position="205"/>
    </location>
</feature>
<dbReference type="InterPro" id="IPR006702">
    <property type="entry name" value="CASP_dom"/>
</dbReference>
<keyword evidence="8" id="KW-0961">Cell wall biogenesis/degradation</keyword>
<dbReference type="EMBL" id="JBEDUW010000003">
    <property type="protein sequence ID" value="KAK9939003.1"/>
    <property type="molecule type" value="Genomic_DNA"/>
</dbReference>
<evidence type="ECO:0000256" key="5">
    <source>
        <dbReference type="ARBA" id="ARBA00022692"/>
    </source>
</evidence>
<keyword evidence="7 10" id="KW-0472">Membrane</keyword>
<evidence type="ECO:0000256" key="8">
    <source>
        <dbReference type="ARBA" id="ARBA00023316"/>
    </source>
</evidence>
<evidence type="ECO:0000259" key="12">
    <source>
        <dbReference type="Pfam" id="PF04535"/>
    </source>
</evidence>
<gene>
    <name evidence="13" type="ORF">M0R45_015713</name>
</gene>
<evidence type="ECO:0000313" key="13">
    <source>
        <dbReference type="EMBL" id="KAK9939003.1"/>
    </source>
</evidence>
<name>A0AAW1XRB9_RUBAR</name>
<evidence type="ECO:0000256" key="3">
    <source>
        <dbReference type="ARBA" id="ARBA00011489"/>
    </source>
</evidence>
<dbReference type="PANTHER" id="PTHR36488:SF11">
    <property type="entry name" value="CASP-LIKE PROTEIN"/>
    <property type="match status" value="1"/>
</dbReference>
<feature type="region of interest" description="Disordered" evidence="11">
    <location>
        <begin position="1"/>
        <end position="20"/>
    </location>
</feature>
<evidence type="ECO:0000256" key="11">
    <source>
        <dbReference type="SAM" id="MobiDB-lite"/>
    </source>
</evidence>
<proteinExistence type="inferred from homology"/>
<evidence type="ECO:0000256" key="2">
    <source>
        <dbReference type="ARBA" id="ARBA00007651"/>
    </source>
</evidence>
<dbReference type="GO" id="GO:0005886">
    <property type="term" value="C:plasma membrane"/>
    <property type="evidence" value="ECO:0007669"/>
    <property type="project" value="UniProtKB-SubCell"/>
</dbReference>
<reference evidence="13 14" key="1">
    <citation type="journal article" date="2023" name="G3 (Bethesda)">
        <title>A chromosome-length genome assembly and annotation of blackberry (Rubus argutus, cv. 'Hillquist').</title>
        <authorList>
            <person name="Bruna T."/>
            <person name="Aryal R."/>
            <person name="Dudchenko O."/>
            <person name="Sargent D.J."/>
            <person name="Mead D."/>
            <person name="Buti M."/>
            <person name="Cavallini A."/>
            <person name="Hytonen T."/>
            <person name="Andres J."/>
            <person name="Pham M."/>
            <person name="Weisz D."/>
            <person name="Mascagni F."/>
            <person name="Usai G."/>
            <person name="Natali L."/>
            <person name="Bassil N."/>
            <person name="Fernandez G.E."/>
            <person name="Lomsadze A."/>
            <person name="Armour M."/>
            <person name="Olukolu B."/>
            <person name="Poorten T."/>
            <person name="Britton C."/>
            <person name="Davik J."/>
            <person name="Ashrafi H."/>
            <person name="Aiden E.L."/>
            <person name="Borodovsky M."/>
            <person name="Worthington M."/>
        </authorList>
    </citation>
    <scope>NUCLEOTIDE SEQUENCE [LARGE SCALE GENOMIC DNA]</scope>
    <source>
        <strain evidence="13">PI 553951</strain>
    </source>
</reference>
<dbReference type="AlphaFoldDB" id="A0AAW1XRB9"/>
<dbReference type="Pfam" id="PF04535">
    <property type="entry name" value="CASP_dom"/>
    <property type="match status" value="1"/>
</dbReference>
<comment type="caution">
    <text evidence="13">The sequence shown here is derived from an EMBL/GenBank/DDBJ whole genome shotgun (WGS) entry which is preliminary data.</text>
</comment>
<evidence type="ECO:0000313" key="14">
    <source>
        <dbReference type="Proteomes" id="UP001457282"/>
    </source>
</evidence>
<evidence type="ECO:0000256" key="10">
    <source>
        <dbReference type="RuleBase" id="RU361233"/>
    </source>
</evidence>
<keyword evidence="14" id="KW-1185">Reference proteome</keyword>
<sequence>MDSKESENISVTDAKAEAKGKAAEGAPPVVVTTKTKTKIRKGPKKGLAIIDLVLRVGASTAALAAAYTTGNSDQILPFFTQFLQFHAQYNDLPTFTFFVVANAVAVGYVGLSMPFSIVCIIRPRAIGPRLLLVIFDTVMIALLISAAGASTAIVYLAHNGNLDSNWLAICMQYTAFCQTLSGAVVASFIAAVFFMLLVVNSTFALKK</sequence>
<protein>
    <recommendedName>
        <fullName evidence="10">CASP-like protein</fullName>
    </recommendedName>
</protein>
<comment type="similarity">
    <text evidence="2 10">Belongs to the Casparian strip membrane proteins (CASP) family.</text>
</comment>
<comment type="subcellular location">
    <subcellularLocation>
        <location evidence="1 10">Cell membrane</location>
        <topology evidence="1 10">Multi-pass membrane protein</topology>
    </subcellularLocation>
</comment>
<keyword evidence="4 10" id="KW-1003">Cell membrane</keyword>
<feature type="transmembrane region" description="Helical" evidence="10">
    <location>
        <begin position="130"/>
        <end position="157"/>
    </location>
</feature>
<keyword evidence="5 10" id="KW-0812">Transmembrane</keyword>